<dbReference type="AlphaFoldDB" id="A0A1X2ZMV4"/>
<gene>
    <name evidence="2" type="ORF">AD0028_1025</name>
</gene>
<evidence type="ECO:0000313" key="3">
    <source>
        <dbReference type="Proteomes" id="UP000193664"/>
    </source>
</evidence>
<proteinExistence type="predicted"/>
<feature type="region of interest" description="Disordered" evidence="1">
    <location>
        <begin position="1"/>
        <end position="20"/>
    </location>
</feature>
<reference evidence="2 3" key="1">
    <citation type="journal article" date="2016" name="Sci. Rep.">
        <title>Evaluation of genetic diversity among strains of the human gut commensal Bifidobacterium adolescentis.</title>
        <authorList>
            <person name="Duranti S."/>
            <person name="Milani C."/>
            <person name="Lugli G.A."/>
            <person name="Mancabelli L."/>
            <person name="Turroni F."/>
            <person name="Ferrario C."/>
            <person name="Mangifesta M."/>
            <person name="Viappiani A."/>
            <person name="Sanchez B."/>
            <person name="Margolles A."/>
            <person name="van Sinderen D."/>
            <person name="Ventura M."/>
        </authorList>
    </citation>
    <scope>NUCLEOTIDE SEQUENCE [LARGE SCALE GENOMIC DNA]</scope>
    <source>
        <strain evidence="2 3">AD2-8</strain>
    </source>
</reference>
<dbReference type="EMBL" id="LNKF01000002">
    <property type="protein sequence ID" value="OSG95785.1"/>
    <property type="molecule type" value="Genomic_DNA"/>
</dbReference>
<accession>A0A1X2ZMV4</accession>
<name>A0A1X2ZMV4_BIFAD</name>
<organism evidence="2 3">
    <name type="scientific">Bifidobacterium adolescentis</name>
    <dbReference type="NCBI Taxonomy" id="1680"/>
    <lineage>
        <taxon>Bacteria</taxon>
        <taxon>Bacillati</taxon>
        <taxon>Actinomycetota</taxon>
        <taxon>Actinomycetes</taxon>
        <taxon>Bifidobacteriales</taxon>
        <taxon>Bifidobacteriaceae</taxon>
        <taxon>Bifidobacterium</taxon>
    </lineage>
</organism>
<sequence>MAGLEYRFPPLTEEEKERGRKRLLRSHRPHVARYYKNAESLRRDVMSEMGRNGISIRLLSQKSGESERNVRFLVDHGYAPIGTTMRILTALDVKPANLPRECVTCHIGD</sequence>
<comment type="caution">
    <text evidence="2">The sequence shown here is derived from an EMBL/GenBank/DDBJ whole genome shotgun (WGS) entry which is preliminary data.</text>
</comment>
<protein>
    <recommendedName>
        <fullName evidence="4">XRE family transcriptional regulator</fullName>
    </recommendedName>
</protein>
<dbReference type="Proteomes" id="UP000193664">
    <property type="component" value="Unassembled WGS sequence"/>
</dbReference>
<evidence type="ECO:0000256" key="1">
    <source>
        <dbReference type="SAM" id="MobiDB-lite"/>
    </source>
</evidence>
<evidence type="ECO:0000313" key="2">
    <source>
        <dbReference type="EMBL" id="OSG95785.1"/>
    </source>
</evidence>
<evidence type="ECO:0008006" key="4">
    <source>
        <dbReference type="Google" id="ProtNLM"/>
    </source>
</evidence>